<keyword evidence="6 12" id="KW-0698">rRNA processing</keyword>
<evidence type="ECO:0000256" key="4">
    <source>
        <dbReference type="ARBA" id="ARBA00013673"/>
    </source>
</evidence>
<evidence type="ECO:0000256" key="6">
    <source>
        <dbReference type="ARBA" id="ARBA00022552"/>
    </source>
</evidence>
<evidence type="ECO:0000256" key="2">
    <source>
        <dbReference type="ARBA" id="ARBA00005528"/>
    </source>
</evidence>
<keyword evidence="9 12" id="KW-0949">S-adenosyl-L-methionine</keyword>
<keyword evidence="7 12" id="KW-0489">Methyltransferase</keyword>
<dbReference type="GO" id="GO:0070042">
    <property type="term" value="F:rRNA (uridine-N3-)-methyltransferase activity"/>
    <property type="evidence" value="ECO:0007669"/>
    <property type="project" value="TreeGrafter"/>
</dbReference>
<dbReference type="InterPro" id="IPR006700">
    <property type="entry name" value="RsmE"/>
</dbReference>
<dbReference type="RefSeq" id="WP_063964640.1">
    <property type="nucleotide sequence ID" value="NZ_JBCNAN010000033.1"/>
</dbReference>
<keyword evidence="5 12" id="KW-0963">Cytoplasm</keyword>
<dbReference type="AlphaFoldDB" id="A0A177LBL6"/>
<dbReference type="PANTHER" id="PTHR30027:SF3">
    <property type="entry name" value="16S RRNA (URACIL(1498)-N(3))-METHYLTRANSFERASE"/>
    <property type="match status" value="1"/>
</dbReference>
<evidence type="ECO:0000256" key="7">
    <source>
        <dbReference type="ARBA" id="ARBA00022603"/>
    </source>
</evidence>
<dbReference type="Gene3D" id="2.40.240.20">
    <property type="entry name" value="Hypothetical PUA domain-like, domain 1"/>
    <property type="match status" value="1"/>
</dbReference>
<dbReference type="SUPFAM" id="SSF75217">
    <property type="entry name" value="alpha/beta knot"/>
    <property type="match status" value="1"/>
</dbReference>
<evidence type="ECO:0000256" key="1">
    <source>
        <dbReference type="ARBA" id="ARBA00004496"/>
    </source>
</evidence>
<dbReference type="PANTHER" id="PTHR30027">
    <property type="entry name" value="RIBOSOMAL RNA SMALL SUBUNIT METHYLTRANSFERASE E"/>
    <property type="match status" value="1"/>
</dbReference>
<evidence type="ECO:0000259" key="13">
    <source>
        <dbReference type="Pfam" id="PF04452"/>
    </source>
</evidence>
<dbReference type="GO" id="GO:0005737">
    <property type="term" value="C:cytoplasm"/>
    <property type="evidence" value="ECO:0007669"/>
    <property type="project" value="UniProtKB-SubCell"/>
</dbReference>
<dbReference type="EMBL" id="LQWY01000005">
    <property type="protein sequence ID" value="OAH62806.1"/>
    <property type="molecule type" value="Genomic_DNA"/>
</dbReference>
<dbReference type="EC" id="2.1.1.193" evidence="3 12"/>
<reference evidence="16 17" key="1">
    <citation type="submission" date="2016-01" db="EMBL/GenBank/DDBJ databases">
        <title>Investigation of taxonomic status of Bacillus aminovorans.</title>
        <authorList>
            <person name="Verma A."/>
            <person name="Pal Y."/>
            <person name="Krishnamurthi S."/>
        </authorList>
    </citation>
    <scope>NUCLEOTIDE SEQUENCE [LARGE SCALE GENOMIC DNA]</scope>
    <source>
        <strain evidence="15 16">DSM 1314</strain>
        <strain evidence="14 17">DSM 4337</strain>
    </source>
</reference>
<proteinExistence type="inferred from homology"/>
<dbReference type="CDD" id="cd18084">
    <property type="entry name" value="RsmE-like"/>
    <property type="match status" value="1"/>
</dbReference>
<sequence>MQRYFLDEMPKDNKITITGEDFHHISRVMRMEAGSCIYTVHPDGRTSISTITEIKESEAVAEVTEWVKRSVELPADIVVSTGLVKGDKFDYIIQKGTELGAAGFVPFEASRSVVKWDRKKGAKKTERWQKIAKEAAEQSHRSRIPFVSEPVSLTQVIESGKDFDMLLFAFEETAKAGDMSVFYEAVSGLSEGKRLLIVTGPEGGFSEKEAEQLTKGGFTACALGPRILRAETAPLYVLSAVSFYLELKR</sequence>
<dbReference type="EMBL" id="LQWZ01000023">
    <property type="protein sequence ID" value="OAH56061.1"/>
    <property type="molecule type" value="Genomic_DNA"/>
</dbReference>
<evidence type="ECO:0000256" key="10">
    <source>
        <dbReference type="ARBA" id="ARBA00025699"/>
    </source>
</evidence>
<keyword evidence="8 12" id="KW-0808">Transferase</keyword>
<dbReference type="SUPFAM" id="SSF88697">
    <property type="entry name" value="PUA domain-like"/>
    <property type="match status" value="1"/>
</dbReference>
<dbReference type="InterPro" id="IPR046886">
    <property type="entry name" value="RsmE_MTase_dom"/>
</dbReference>
<evidence type="ECO:0000256" key="3">
    <source>
        <dbReference type="ARBA" id="ARBA00012328"/>
    </source>
</evidence>
<dbReference type="Proteomes" id="UP000076935">
    <property type="component" value="Unassembled WGS sequence"/>
</dbReference>
<comment type="subcellular location">
    <subcellularLocation>
        <location evidence="1 12">Cytoplasm</location>
    </subcellularLocation>
</comment>
<feature type="domain" description="Ribosomal RNA small subunit methyltransferase E methyltransferase" evidence="13">
    <location>
        <begin position="72"/>
        <end position="241"/>
    </location>
</feature>
<dbReference type="Gene3D" id="3.40.1280.10">
    <property type="match status" value="1"/>
</dbReference>
<dbReference type="NCBIfam" id="TIGR00046">
    <property type="entry name" value="RsmE family RNA methyltransferase"/>
    <property type="match status" value="1"/>
</dbReference>
<comment type="function">
    <text evidence="10 12">Specifically methylates the N3 position of the uracil ring of uridine 1498 (m3U1498) in 16S rRNA. Acts on the fully assembled 30S ribosomal subunit.</text>
</comment>
<dbReference type="STRING" id="29332.AWH48_05155"/>
<dbReference type="NCBIfam" id="NF008691">
    <property type="entry name" value="PRK11713.1-4"/>
    <property type="match status" value="1"/>
</dbReference>
<dbReference type="Proteomes" id="UP000077271">
    <property type="component" value="Unassembled WGS sequence"/>
</dbReference>
<accession>A0A177LBL6</accession>
<evidence type="ECO:0000256" key="12">
    <source>
        <dbReference type="PIRNR" id="PIRNR015601"/>
    </source>
</evidence>
<evidence type="ECO:0000313" key="16">
    <source>
        <dbReference type="Proteomes" id="UP000076935"/>
    </source>
</evidence>
<dbReference type="Pfam" id="PF04452">
    <property type="entry name" value="Methyltrans_RNA"/>
    <property type="match status" value="1"/>
</dbReference>
<gene>
    <name evidence="14" type="ORF">AWH48_05155</name>
    <name evidence="15" type="ORF">AWH49_09075</name>
</gene>
<dbReference type="PIRSF" id="PIRSF015601">
    <property type="entry name" value="MTase_slr0722"/>
    <property type="match status" value="1"/>
</dbReference>
<comment type="similarity">
    <text evidence="2 12">Belongs to the RNA methyltransferase RsmE family.</text>
</comment>
<evidence type="ECO:0000313" key="14">
    <source>
        <dbReference type="EMBL" id="OAH56061.1"/>
    </source>
</evidence>
<evidence type="ECO:0000256" key="5">
    <source>
        <dbReference type="ARBA" id="ARBA00022490"/>
    </source>
</evidence>
<dbReference type="InterPro" id="IPR029028">
    <property type="entry name" value="Alpha/beta_knot_MTases"/>
</dbReference>
<evidence type="ECO:0000313" key="15">
    <source>
        <dbReference type="EMBL" id="OAH62806.1"/>
    </source>
</evidence>
<name>A0A177LBL6_9BACI</name>
<dbReference type="InterPro" id="IPR029026">
    <property type="entry name" value="tRNA_m1G_MTases_N"/>
</dbReference>
<comment type="catalytic activity">
    <reaction evidence="11 12">
        <text>uridine(1498) in 16S rRNA + S-adenosyl-L-methionine = N(3)-methyluridine(1498) in 16S rRNA + S-adenosyl-L-homocysteine + H(+)</text>
        <dbReference type="Rhea" id="RHEA:42920"/>
        <dbReference type="Rhea" id="RHEA-COMP:10283"/>
        <dbReference type="Rhea" id="RHEA-COMP:10284"/>
        <dbReference type="ChEBI" id="CHEBI:15378"/>
        <dbReference type="ChEBI" id="CHEBI:57856"/>
        <dbReference type="ChEBI" id="CHEBI:59789"/>
        <dbReference type="ChEBI" id="CHEBI:65315"/>
        <dbReference type="ChEBI" id="CHEBI:74502"/>
        <dbReference type="EC" id="2.1.1.193"/>
    </reaction>
</comment>
<dbReference type="GO" id="GO:0070475">
    <property type="term" value="P:rRNA base methylation"/>
    <property type="evidence" value="ECO:0007669"/>
    <property type="project" value="TreeGrafter"/>
</dbReference>
<organism evidence="15 16">
    <name type="scientific">Domibacillus aminovorans</name>
    <dbReference type="NCBI Taxonomy" id="29332"/>
    <lineage>
        <taxon>Bacteria</taxon>
        <taxon>Bacillati</taxon>
        <taxon>Bacillota</taxon>
        <taxon>Bacilli</taxon>
        <taxon>Bacillales</taxon>
        <taxon>Bacillaceae</taxon>
        <taxon>Domibacillus</taxon>
    </lineage>
</organism>
<protein>
    <recommendedName>
        <fullName evidence="4 12">Ribosomal RNA small subunit methyltransferase E</fullName>
        <ecNumber evidence="3 12">2.1.1.193</ecNumber>
    </recommendedName>
</protein>
<evidence type="ECO:0000256" key="11">
    <source>
        <dbReference type="ARBA" id="ARBA00047944"/>
    </source>
</evidence>
<dbReference type="OrthoDB" id="9815641at2"/>
<comment type="caution">
    <text evidence="15">The sequence shown here is derived from an EMBL/GenBank/DDBJ whole genome shotgun (WGS) entry which is preliminary data.</text>
</comment>
<dbReference type="InterPro" id="IPR015947">
    <property type="entry name" value="PUA-like_sf"/>
</dbReference>
<evidence type="ECO:0000313" key="17">
    <source>
        <dbReference type="Proteomes" id="UP000077271"/>
    </source>
</evidence>
<evidence type="ECO:0000256" key="8">
    <source>
        <dbReference type="ARBA" id="ARBA00022679"/>
    </source>
</evidence>
<keyword evidence="16" id="KW-1185">Reference proteome</keyword>
<evidence type="ECO:0000256" key="9">
    <source>
        <dbReference type="ARBA" id="ARBA00022691"/>
    </source>
</evidence>